<dbReference type="Pfam" id="PF01380">
    <property type="entry name" value="SIS"/>
    <property type="match status" value="1"/>
</dbReference>
<dbReference type="PROSITE" id="PS51464">
    <property type="entry name" value="SIS"/>
    <property type="match status" value="1"/>
</dbReference>
<dbReference type="PIRSF" id="PIRSF009290">
    <property type="entry name" value="FrlB"/>
    <property type="match status" value="1"/>
</dbReference>
<keyword evidence="2" id="KW-0413">Isomerase</keyword>
<dbReference type="CDD" id="cd05009">
    <property type="entry name" value="SIS_GlmS_GlmD_2"/>
    <property type="match status" value="1"/>
</dbReference>
<dbReference type="GO" id="GO:0016853">
    <property type="term" value="F:isomerase activity"/>
    <property type="evidence" value="ECO:0007669"/>
    <property type="project" value="UniProtKB-KW"/>
</dbReference>
<organism evidence="2 3">
    <name type="scientific">Tepidimicrobium xylanilyticum</name>
    <dbReference type="NCBI Taxonomy" id="1123352"/>
    <lineage>
        <taxon>Bacteria</taxon>
        <taxon>Bacillati</taxon>
        <taxon>Bacillota</taxon>
        <taxon>Tissierellia</taxon>
        <taxon>Tissierellales</taxon>
        <taxon>Tepidimicrobiaceae</taxon>
        <taxon>Tepidimicrobium</taxon>
    </lineage>
</organism>
<dbReference type="InterPro" id="IPR001347">
    <property type="entry name" value="SIS_dom"/>
</dbReference>
<dbReference type="Gene3D" id="1.10.10.2240">
    <property type="match status" value="1"/>
</dbReference>
<dbReference type="PROSITE" id="PS51257">
    <property type="entry name" value="PROKAR_LIPOPROTEIN"/>
    <property type="match status" value="1"/>
</dbReference>
<dbReference type="SUPFAM" id="SSF53697">
    <property type="entry name" value="SIS domain"/>
    <property type="match status" value="1"/>
</dbReference>
<dbReference type="RefSeq" id="WP_093751857.1">
    <property type="nucleotide sequence ID" value="NZ_BSYN01000001.1"/>
</dbReference>
<dbReference type="Gene3D" id="3.40.50.10490">
    <property type="entry name" value="Glucose-6-phosphate isomerase like protein, domain 1"/>
    <property type="match status" value="1"/>
</dbReference>
<dbReference type="GO" id="GO:0006047">
    <property type="term" value="P:UDP-N-acetylglucosamine metabolic process"/>
    <property type="evidence" value="ECO:0007669"/>
    <property type="project" value="TreeGrafter"/>
</dbReference>
<dbReference type="CDD" id="cd05710">
    <property type="entry name" value="SIS_1"/>
    <property type="match status" value="1"/>
</dbReference>
<reference evidence="2 3" key="1">
    <citation type="submission" date="2016-10" db="EMBL/GenBank/DDBJ databases">
        <authorList>
            <person name="de Groot N.N."/>
        </authorList>
    </citation>
    <scope>NUCLEOTIDE SEQUENCE [LARGE SCALE GENOMIC DNA]</scope>
    <source>
        <strain evidence="2 3">DSM 23310</strain>
    </source>
</reference>
<dbReference type="GO" id="GO:0006002">
    <property type="term" value="P:fructose 6-phosphate metabolic process"/>
    <property type="evidence" value="ECO:0007669"/>
    <property type="project" value="TreeGrafter"/>
</dbReference>
<dbReference type="EMBL" id="FNNG01000004">
    <property type="protein sequence ID" value="SDW79030.1"/>
    <property type="molecule type" value="Genomic_DNA"/>
</dbReference>
<dbReference type="GO" id="GO:0004360">
    <property type="term" value="F:glutamine-fructose-6-phosphate transaminase (isomerizing) activity"/>
    <property type="evidence" value="ECO:0007669"/>
    <property type="project" value="TreeGrafter"/>
</dbReference>
<keyword evidence="3" id="KW-1185">Reference proteome</keyword>
<dbReference type="OrthoDB" id="9782098at2"/>
<evidence type="ECO:0000259" key="1">
    <source>
        <dbReference type="PROSITE" id="PS51464"/>
    </source>
</evidence>
<dbReference type="Gene3D" id="3.40.50.12570">
    <property type="match status" value="1"/>
</dbReference>
<evidence type="ECO:0000313" key="3">
    <source>
        <dbReference type="Proteomes" id="UP000198828"/>
    </source>
</evidence>
<evidence type="ECO:0000313" key="2">
    <source>
        <dbReference type="EMBL" id="SDW79030.1"/>
    </source>
</evidence>
<dbReference type="InterPro" id="IPR024713">
    <property type="entry name" value="Fructosamine_deglycase_FrlB"/>
</dbReference>
<name>A0A1H2WEK7_9FIRM</name>
<accession>A0A1H2WEK7</accession>
<dbReference type="GO" id="GO:0097367">
    <property type="term" value="F:carbohydrate derivative binding"/>
    <property type="evidence" value="ECO:0007669"/>
    <property type="project" value="InterPro"/>
</dbReference>
<dbReference type="InterPro" id="IPR035490">
    <property type="entry name" value="GlmS/FrlB_SIS"/>
</dbReference>
<dbReference type="AlphaFoldDB" id="A0A1H2WEK7"/>
<dbReference type="PANTHER" id="PTHR10937">
    <property type="entry name" value="GLUCOSAMINE--FRUCTOSE-6-PHOSPHATE AMINOTRANSFERASE, ISOMERIZING"/>
    <property type="match status" value="1"/>
</dbReference>
<proteinExistence type="predicted"/>
<protein>
    <submittedName>
        <fullName evidence="2">Fructoselysine-6-P-deglycase FrlB with duplicated sugar isomerase (SIS) domain</fullName>
    </submittedName>
</protein>
<gene>
    <name evidence="2" type="ORF">SAMN05660923_01234</name>
</gene>
<dbReference type="PANTHER" id="PTHR10937:SF14">
    <property type="entry name" value="FRUCTOSELYSINE 6-PHOSPHATE DEGLYCASE"/>
    <property type="match status" value="1"/>
</dbReference>
<dbReference type="Proteomes" id="UP000198828">
    <property type="component" value="Unassembled WGS sequence"/>
</dbReference>
<dbReference type="InterPro" id="IPR035488">
    <property type="entry name" value="FrlB_SIS"/>
</dbReference>
<sequence length="322" mass="36226">MLAKEIIKKIKDAESNITSVIFVGCGASKADLYPAKYFLEENSTKIRTSLYTANEFNYATPKAVNSNCIVITASLGGTTPETVQATSKAKSLGAYVITLTHKKDSPITKDADYVIVHGFEKSYAEKLEKMIYALQLAVEILNQFEGYANYEEMINGFNNIYDLIEKSAATVLPQAKEFANSYKDENVIYLMSSGATHKVAYSTSICLLMEMQWMNSGSFHDGEFFHGPFEIVDKDVPFILFMNEGKTRPMDSRALTFLKRFGAKTTVIDAKDFGITSVISEKVADYFSPMLISGIFRVYAEQLAIARNHPLTKRRYMWKLEY</sequence>
<feature type="domain" description="SIS" evidence="1">
    <location>
        <begin position="6"/>
        <end position="146"/>
    </location>
</feature>
<dbReference type="GO" id="GO:0006487">
    <property type="term" value="P:protein N-linked glycosylation"/>
    <property type="evidence" value="ECO:0007669"/>
    <property type="project" value="TreeGrafter"/>
</dbReference>
<dbReference type="InterPro" id="IPR046348">
    <property type="entry name" value="SIS_dom_sf"/>
</dbReference>